<dbReference type="AlphaFoldDB" id="A0ABC8S196"/>
<name>A0ABC8S196_9AQUA</name>
<evidence type="ECO:0000256" key="1">
    <source>
        <dbReference type="SAM" id="MobiDB-lite"/>
    </source>
</evidence>
<evidence type="ECO:0000313" key="3">
    <source>
        <dbReference type="Proteomes" id="UP001642360"/>
    </source>
</evidence>
<evidence type="ECO:0000313" key="2">
    <source>
        <dbReference type="EMBL" id="CAK9150907.1"/>
    </source>
</evidence>
<proteinExistence type="predicted"/>
<gene>
    <name evidence="2" type="ORF">ILEXP_LOCUS19061</name>
</gene>
<organism evidence="2 3">
    <name type="scientific">Ilex paraguariensis</name>
    <name type="common">yerba mate</name>
    <dbReference type="NCBI Taxonomy" id="185542"/>
    <lineage>
        <taxon>Eukaryota</taxon>
        <taxon>Viridiplantae</taxon>
        <taxon>Streptophyta</taxon>
        <taxon>Embryophyta</taxon>
        <taxon>Tracheophyta</taxon>
        <taxon>Spermatophyta</taxon>
        <taxon>Magnoliopsida</taxon>
        <taxon>eudicotyledons</taxon>
        <taxon>Gunneridae</taxon>
        <taxon>Pentapetalae</taxon>
        <taxon>asterids</taxon>
        <taxon>campanulids</taxon>
        <taxon>Aquifoliales</taxon>
        <taxon>Aquifoliaceae</taxon>
        <taxon>Ilex</taxon>
    </lineage>
</organism>
<dbReference type="PANTHER" id="PTHR47329:SF1">
    <property type="entry name" value="OS05G0129900 PROTEIN"/>
    <property type="match status" value="1"/>
</dbReference>
<dbReference type="Gene3D" id="1.25.40.10">
    <property type="entry name" value="Tetratricopeptide repeat domain"/>
    <property type="match status" value="1"/>
</dbReference>
<comment type="caution">
    <text evidence="2">The sequence shown here is derived from an EMBL/GenBank/DDBJ whole genome shotgun (WGS) entry which is preliminary data.</text>
</comment>
<dbReference type="SUPFAM" id="SSF48452">
    <property type="entry name" value="TPR-like"/>
    <property type="match status" value="1"/>
</dbReference>
<dbReference type="EMBL" id="CAUOFW020002070">
    <property type="protein sequence ID" value="CAK9150907.1"/>
    <property type="molecule type" value="Genomic_DNA"/>
</dbReference>
<feature type="region of interest" description="Disordered" evidence="1">
    <location>
        <begin position="118"/>
        <end position="150"/>
    </location>
</feature>
<dbReference type="Proteomes" id="UP001642360">
    <property type="component" value="Unassembled WGS sequence"/>
</dbReference>
<accession>A0ABC8S196</accession>
<keyword evidence="3" id="KW-1185">Reference proteome</keyword>
<dbReference type="PANTHER" id="PTHR47329">
    <property type="entry name" value="OS05G0129900 PROTEIN"/>
    <property type="match status" value="1"/>
</dbReference>
<reference evidence="2 3" key="1">
    <citation type="submission" date="2024-02" db="EMBL/GenBank/DDBJ databases">
        <authorList>
            <person name="Vignale AGUSTIN F."/>
            <person name="Sosa J E."/>
            <person name="Modenutti C."/>
        </authorList>
    </citation>
    <scope>NUCLEOTIDE SEQUENCE [LARGE SCALE GENOMIC DNA]</scope>
</reference>
<protein>
    <submittedName>
        <fullName evidence="2">Uncharacterized protein</fullName>
    </submittedName>
</protein>
<sequence length="150" mass="17000">MQNVWIVNGKALDGLSNALSTFMRAMKPRKLQEAEDDCTEALNLDDRYIKAYSRRSTARKELGKLKESLDDAEFASRLECNNQEVKKQYAEVKSLYEKEILKKASGALKGSMQGVQKAGKQRVEMTEHVQAINPEPRPRIAGIQEDRTKV</sequence>
<dbReference type="InterPro" id="IPR011990">
    <property type="entry name" value="TPR-like_helical_dom_sf"/>
</dbReference>